<gene>
    <name evidence="2" type="ORF">CUJ83_04870</name>
</gene>
<dbReference type="Pfam" id="PF00882">
    <property type="entry name" value="Zn_dep_PLPC"/>
    <property type="match status" value="1"/>
</dbReference>
<reference evidence="2 3" key="1">
    <citation type="submission" date="2017-11" db="EMBL/GenBank/DDBJ databases">
        <title>Isolation and Characterization of Family Methanocellaceae Species from Potential Methane Hydrate Area Offshore Southwestern Taiwan.</title>
        <authorList>
            <person name="Zhang W.-L."/>
            <person name="Chen W.-C."/>
            <person name="Lai M.-C."/>
            <person name="Chen S.-C."/>
        </authorList>
    </citation>
    <scope>NUCLEOTIDE SEQUENCE [LARGE SCALE GENOMIC DNA]</scope>
    <source>
        <strain evidence="2 3">CWC-04</strain>
    </source>
</reference>
<evidence type="ECO:0000259" key="1">
    <source>
        <dbReference type="Pfam" id="PF00882"/>
    </source>
</evidence>
<dbReference type="InterPro" id="IPR029002">
    <property type="entry name" value="PLPC/GPLD1"/>
</dbReference>
<comment type="caution">
    <text evidence="2">The sequence shown here is derived from an EMBL/GenBank/DDBJ whole genome shotgun (WGS) entry which is preliminary data.</text>
</comment>
<protein>
    <recommendedName>
        <fullName evidence="1">Phospholipase C/D domain-containing protein</fullName>
    </recommendedName>
</protein>
<keyword evidence="3" id="KW-1185">Reference proteome</keyword>
<organism evidence="2 3">
    <name type="scientific">Methanooceanicella nereidis</name>
    <dbReference type="NCBI Taxonomy" id="2052831"/>
    <lineage>
        <taxon>Archaea</taxon>
        <taxon>Methanobacteriati</taxon>
        <taxon>Methanobacteriota</taxon>
        <taxon>Stenosarchaea group</taxon>
        <taxon>Methanomicrobia</taxon>
        <taxon>Methanocellales</taxon>
        <taxon>Methanocellaceae</taxon>
        <taxon>Methanooceanicella</taxon>
    </lineage>
</organism>
<evidence type="ECO:0000313" key="2">
    <source>
        <dbReference type="EMBL" id="MCD1294330.1"/>
    </source>
</evidence>
<evidence type="ECO:0000313" key="3">
    <source>
        <dbReference type="Proteomes" id="UP001320159"/>
    </source>
</evidence>
<dbReference type="EMBL" id="PGCK01000003">
    <property type="protein sequence ID" value="MCD1294330.1"/>
    <property type="molecule type" value="Genomic_DNA"/>
</dbReference>
<sequence>MHNGRVRGPVQKSIGENIMPAVLGHFLVFRETALALIDEYGEEAAKVLRVEPKYERKMDPKTDDSKMFPSPYRGKSDGGLTKYGYIGSCGPDICYMHNRIMHKGESRWADLTHYHNSGRFVAYLVDLAKTHKDSDLGLRIMAFTIGYITHIMADAIVHPYVNTFAGAYHHQVASKEAHQTIEVNMDSWMAKHYYGLKDITTTGISHSWSDYVDDSNWIGKASDRAKEFFKEINEVFMSTYGEYPDGKNAADGLEYLLVSYYNFWSFVLDIGYDTALGPVPTNPNPGMVTRFRQENYPSYLFKAKKAAVEACIKALDYWSGKAGRDDLLEYMGNWNLDTGYRIKVSSEGGQLCIKYEHSWAVYDVP</sequence>
<accession>A0AAP2W4I8</accession>
<name>A0AAP2W4I8_9EURY</name>
<proteinExistence type="predicted"/>
<dbReference type="Proteomes" id="UP001320159">
    <property type="component" value="Unassembled WGS sequence"/>
</dbReference>
<dbReference type="AlphaFoldDB" id="A0AAP2W4I8"/>
<feature type="domain" description="Phospholipase C/D" evidence="1">
    <location>
        <begin position="85"/>
        <end position="223"/>
    </location>
</feature>